<reference evidence="10" key="1">
    <citation type="journal article" date="2020" name="mSystems">
        <title>Genome- and Community-Level Interaction Insights into Carbon Utilization and Element Cycling Functions of Hydrothermarchaeota in Hydrothermal Sediment.</title>
        <authorList>
            <person name="Zhou Z."/>
            <person name="Liu Y."/>
            <person name="Xu W."/>
            <person name="Pan J."/>
            <person name="Luo Z.H."/>
            <person name="Li M."/>
        </authorList>
    </citation>
    <scope>NUCLEOTIDE SEQUENCE [LARGE SCALE GENOMIC DNA]</scope>
    <source>
        <strain evidence="10">HyVt-96</strain>
    </source>
</reference>
<comment type="catalytic activity">
    <reaction evidence="8">
        <text>D-arabinose 5-phosphate + phosphoenolpyruvate + H2O = 3-deoxy-alpha-D-manno-2-octulosonate-8-phosphate + phosphate</text>
        <dbReference type="Rhea" id="RHEA:14053"/>
        <dbReference type="ChEBI" id="CHEBI:15377"/>
        <dbReference type="ChEBI" id="CHEBI:43474"/>
        <dbReference type="ChEBI" id="CHEBI:57693"/>
        <dbReference type="ChEBI" id="CHEBI:58702"/>
        <dbReference type="ChEBI" id="CHEBI:85985"/>
        <dbReference type="EC" id="2.5.1.55"/>
    </reaction>
</comment>
<dbReference type="Pfam" id="PF00793">
    <property type="entry name" value="DAHP_synth_1"/>
    <property type="match status" value="1"/>
</dbReference>
<evidence type="ECO:0000313" key="10">
    <source>
        <dbReference type="EMBL" id="HHF53471.1"/>
    </source>
</evidence>
<dbReference type="Gene3D" id="3.20.20.70">
    <property type="entry name" value="Aldolase class I"/>
    <property type="match status" value="1"/>
</dbReference>
<proteinExistence type="inferred from homology"/>
<comment type="subcellular location">
    <subcellularLocation>
        <location evidence="1">Cytoplasm</location>
    </subcellularLocation>
</comment>
<evidence type="ECO:0000256" key="2">
    <source>
        <dbReference type="ARBA" id="ARBA00004756"/>
    </source>
</evidence>
<dbReference type="EC" id="2.5.1.55" evidence="5"/>
<keyword evidence="7 10" id="KW-0808">Transferase</keyword>
<dbReference type="SUPFAM" id="SSF51569">
    <property type="entry name" value="Aldolase"/>
    <property type="match status" value="1"/>
</dbReference>
<sequence>MHKTRVIEVGGIKIGGNNPIALIAGPCVIETEDIVMRTAESIKKVSEKLNIGFIFKSSYAKDNRSSVQNYYGPGLEKGLRILEKVKKTFDIPVLSDVHYPEEVKPASEVLDILQIPAFLCMQTKLTLEVARTQKVINVKKGQFLSPEDVKNIIGKIESVGNNKILLTERGTMFGYHNLVVDMRSFPIMRSTGYPVVFDVTHTVRVYGIPSKDPRGGRPEFIEYLARAGVAAGIDAIFIETHPNPEDALSDASSMLPLGKLEELLTTLIKIDTVVKSHDV</sequence>
<comment type="pathway">
    <text evidence="3">Carbohydrate biosynthesis; 3-deoxy-D-manno-octulosonate biosynthesis; 3-deoxy-D-manno-octulosonate from D-ribulose 5-phosphate: step 2/3.</text>
</comment>
<evidence type="ECO:0000256" key="1">
    <source>
        <dbReference type="ARBA" id="ARBA00004496"/>
    </source>
</evidence>
<name>A0A7V5LTM2_UNCW3</name>
<gene>
    <name evidence="10" type="ORF">ENL43_03805</name>
</gene>
<feature type="domain" description="DAHP synthetase I/KDSA" evidence="9">
    <location>
        <begin position="11"/>
        <end position="274"/>
    </location>
</feature>
<dbReference type="GO" id="GO:0005737">
    <property type="term" value="C:cytoplasm"/>
    <property type="evidence" value="ECO:0007669"/>
    <property type="project" value="UniProtKB-SubCell"/>
</dbReference>
<accession>A0A7V5LTM2</accession>
<dbReference type="GO" id="GO:0008676">
    <property type="term" value="F:3-deoxy-8-phosphooctulonate synthase activity"/>
    <property type="evidence" value="ECO:0007669"/>
    <property type="project" value="UniProtKB-EC"/>
</dbReference>
<dbReference type="UniPathway" id="UPA00357">
    <property type="reaction ID" value="UER00474"/>
</dbReference>
<dbReference type="InterPro" id="IPR006218">
    <property type="entry name" value="DAHP1/KDSA"/>
</dbReference>
<comment type="caution">
    <text evidence="10">The sequence shown here is derived from an EMBL/GenBank/DDBJ whole genome shotgun (WGS) entry which is preliminary data.</text>
</comment>
<dbReference type="GO" id="GO:0009103">
    <property type="term" value="P:lipopolysaccharide biosynthetic process"/>
    <property type="evidence" value="ECO:0007669"/>
    <property type="project" value="UniProtKB-UniPathway"/>
</dbReference>
<dbReference type="EMBL" id="DRTX01000197">
    <property type="protein sequence ID" value="HHF53471.1"/>
    <property type="molecule type" value="Genomic_DNA"/>
</dbReference>
<evidence type="ECO:0000256" key="3">
    <source>
        <dbReference type="ARBA" id="ARBA00004845"/>
    </source>
</evidence>
<dbReference type="Proteomes" id="UP000886050">
    <property type="component" value="Unassembled WGS sequence"/>
</dbReference>
<evidence type="ECO:0000256" key="5">
    <source>
        <dbReference type="ARBA" id="ARBA00012693"/>
    </source>
</evidence>
<keyword evidence="6" id="KW-0963">Cytoplasm</keyword>
<comment type="pathway">
    <text evidence="2">Bacterial outer membrane biogenesis; lipopolysaccharide biosynthesis.</text>
</comment>
<dbReference type="NCBIfam" id="TIGR01362">
    <property type="entry name" value="KDO8P_synth"/>
    <property type="match status" value="1"/>
</dbReference>
<evidence type="ECO:0000256" key="6">
    <source>
        <dbReference type="ARBA" id="ARBA00022490"/>
    </source>
</evidence>
<dbReference type="PANTHER" id="PTHR21057">
    <property type="entry name" value="PHOSPHO-2-DEHYDRO-3-DEOXYHEPTONATE ALDOLASE"/>
    <property type="match status" value="1"/>
</dbReference>
<dbReference type="InterPro" id="IPR013785">
    <property type="entry name" value="Aldolase_TIM"/>
</dbReference>
<organism evidence="10">
    <name type="scientific">candidate division WOR-3 bacterium</name>
    <dbReference type="NCBI Taxonomy" id="2052148"/>
    <lineage>
        <taxon>Bacteria</taxon>
        <taxon>Bacteria division WOR-3</taxon>
    </lineage>
</organism>
<evidence type="ECO:0000256" key="7">
    <source>
        <dbReference type="ARBA" id="ARBA00022679"/>
    </source>
</evidence>
<dbReference type="InterPro" id="IPR006269">
    <property type="entry name" value="KDO8P_synthase"/>
</dbReference>
<evidence type="ECO:0000256" key="4">
    <source>
        <dbReference type="ARBA" id="ARBA00010499"/>
    </source>
</evidence>
<dbReference type="NCBIfam" id="NF003543">
    <property type="entry name" value="PRK05198.1"/>
    <property type="match status" value="1"/>
</dbReference>
<evidence type="ECO:0000259" key="9">
    <source>
        <dbReference type="Pfam" id="PF00793"/>
    </source>
</evidence>
<dbReference type="AlphaFoldDB" id="A0A7V5LTM2"/>
<comment type="similarity">
    <text evidence="4">Belongs to the KdsA family.</text>
</comment>
<protein>
    <recommendedName>
        <fullName evidence="5">3-deoxy-8-phosphooctulonate synthase</fullName>
        <ecNumber evidence="5">2.5.1.55</ecNumber>
    </recommendedName>
</protein>
<evidence type="ECO:0000256" key="8">
    <source>
        <dbReference type="ARBA" id="ARBA00049112"/>
    </source>
</evidence>
<dbReference type="UniPathway" id="UPA00030"/>